<dbReference type="RefSeq" id="XP_033670414.1">
    <property type="nucleotide sequence ID" value="XM_033811977.1"/>
</dbReference>
<dbReference type="Proteomes" id="UP000799537">
    <property type="component" value="Unassembled WGS sequence"/>
</dbReference>
<accession>A0A6A6CR13</accession>
<dbReference type="GeneID" id="54565249"/>
<organism evidence="1 2">
    <name type="scientific">Zasmidium cellare ATCC 36951</name>
    <dbReference type="NCBI Taxonomy" id="1080233"/>
    <lineage>
        <taxon>Eukaryota</taxon>
        <taxon>Fungi</taxon>
        <taxon>Dikarya</taxon>
        <taxon>Ascomycota</taxon>
        <taxon>Pezizomycotina</taxon>
        <taxon>Dothideomycetes</taxon>
        <taxon>Dothideomycetidae</taxon>
        <taxon>Mycosphaerellales</taxon>
        <taxon>Mycosphaerellaceae</taxon>
        <taxon>Zasmidium</taxon>
    </lineage>
</organism>
<evidence type="ECO:0000313" key="1">
    <source>
        <dbReference type="EMBL" id="KAF2169525.1"/>
    </source>
</evidence>
<sequence>MPTTEFVVAPLKPGIEIGEPDNEGAKAIKECGDTLNKADGLQRVRIGTQVENPSNFQMAVIWDHIDKHKEFMAQDSYKPFLERFLSVAAGHPEIIHADMVPEGAVNKAFEAPVTEIATFYFGGEAPSGYIDEVLKFGQTLDKEQPEGYHGSAVGITHEDIEKDGHKGKGAVLTVGWSSVDAHLKFRETETFKTLAPVLRKGVKTANVVHVAFLSVAQ</sequence>
<dbReference type="SUPFAM" id="SSF54909">
    <property type="entry name" value="Dimeric alpha+beta barrel"/>
    <property type="match status" value="1"/>
</dbReference>
<dbReference type="EMBL" id="ML993587">
    <property type="protein sequence ID" value="KAF2169525.1"/>
    <property type="molecule type" value="Genomic_DNA"/>
</dbReference>
<dbReference type="OrthoDB" id="3830579at2759"/>
<evidence type="ECO:0000313" key="2">
    <source>
        <dbReference type="Proteomes" id="UP000799537"/>
    </source>
</evidence>
<name>A0A6A6CR13_ZASCE</name>
<protein>
    <recommendedName>
        <fullName evidence="3">ABM domain-containing protein</fullName>
    </recommendedName>
</protein>
<evidence type="ECO:0008006" key="3">
    <source>
        <dbReference type="Google" id="ProtNLM"/>
    </source>
</evidence>
<proteinExistence type="predicted"/>
<dbReference type="InterPro" id="IPR011008">
    <property type="entry name" value="Dimeric_a/b-barrel"/>
</dbReference>
<dbReference type="Gene3D" id="3.30.70.100">
    <property type="match status" value="2"/>
</dbReference>
<dbReference type="AlphaFoldDB" id="A0A6A6CR13"/>
<keyword evidence="2" id="KW-1185">Reference proteome</keyword>
<gene>
    <name evidence="1" type="ORF">M409DRAFT_52066</name>
</gene>
<reference evidence="1" key="1">
    <citation type="journal article" date="2020" name="Stud. Mycol.">
        <title>101 Dothideomycetes genomes: a test case for predicting lifestyles and emergence of pathogens.</title>
        <authorList>
            <person name="Haridas S."/>
            <person name="Albert R."/>
            <person name="Binder M."/>
            <person name="Bloem J."/>
            <person name="Labutti K."/>
            <person name="Salamov A."/>
            <person name="Andreopoulos B."/>
            <person name="Baker S."/>
            <person name="Barry K."/>
            <person name="Bills G."/>
            <person name="Bluhm B."/>
            <person name="Cannon C."/>
            <person name="Castanera R."/>
            <person name="Culley D."/>
            <person name="Daum C."/>
            <person name="Ezra D."/>
            <person name="Gonzalez J."/>
            <person name="Henrissat B."/>
            <person name="Kuo A."/>
            <person name="Liang C."/>
            <person name="Lipzen A."/>
            <person name="Lutzoni F."/>
            <person name="Magnuson J."/>
            <person name="Mondo S."/>
            <person name="Nolan M."/>
            <person name="Ohm R."/>
            <person name="Pangilinan J."/>
            <person name="Park H.-J."/>
            <person name="Ramirez L."/>
            <person name="Alfaro M."/>
            <person name="Sun H."/>
            <person name="Tritt A."/>
            <person name="Yoshinaga Y."/>
            <person name="Zwiers L.-H."/>
            <person name="Turgeon B."/>
            <person name="Goodwin S."/>
            <person name="Spatafora J."/>
            <person name="Crous P."/>
            <person name="Grigoriev I."/>
        </authorList>
    </citation>
    <scope>NUCLEOTIDE SEQUENCE</scope>
    <source>
        <strain evidence="1">ATCC 36951</strain>
    </source>
</reference>